<evidence type="ECO:0000256" key="2">
    <source>
        <dbReference type="ARBA" id="ARBA00023239"/>
    </source>
</evidence>
<dbReference type="EMBL" id="FMJE01000003">
    <property type="protein sequence ID" value="SCM80836.1"/>
    <property type="molecule type" value="Genomic_DNA"/>
</dbReference>
<dbReference type="PANTHER" id="PTHR22789:SF0">
    <property type="entry name" value="3-OXO-TETRONATE 4-PHOSPHATE DECARBOXYLASE-RELATED"/>
    <property type="match status" value="1"/>
</dbReference>
<accession>A0A212LTL4</accession>
<dbReference type="GO" id="GO:0046872">
    <property type="term" value="F:metal ion binding"/>
    <property type="evidence" value="ECO:0007669"/>
    <property type="project" value="UniProtKB-KW"/>
</dbReference>
<gene>
    <name evidence="4" type="ORF">KL86SPO_31014</name>
</gene>
<organism evidence="4">
    <name type="scientific">uncultured Sporomusa sp</name>
    <dbReference type="NCBI Taxonomy" id="307249"/>
    <lineage>
        <taxon>Bacteria</taxon>
        <taxon>Bacillati</taxon>
        <taxon>Bacillota</taxon>
        <taxon>Negativicutes</taxon>
        <taxon>Selenomonadales</taxon>
        <taxon>Sporomusaceae</taxon>
        <taxon>Sporomusa</taxon>
        <taxon>environmental samples</taxon>
    </lineage>
</organism>
<dbReference type="PANTHER" id="PTHR22789">
    <property type="entry name" value="FUCULOSE PHOSPHATE ALDOLASE"/>
    <property type="match status" value="1"/>
</dbReference>
<protein>
    <submittedName>
        <fullName evidence="4">Class II aldolase/adducin family protein</fullName>
    </submittedName>
</protein>
<dbReference type="GO" id="GO:0005829">
    <property type="term" value="C:cytosol"/>
    <property type="evidence" value="ECO:0007669"/>
    <property type="project" value="TreeGrafter"/>
</dbReference>
<dbReference type="GO" id="GO:0019323">
    <property type="term" value="P:pentose catabolic process"/>
    <property type="evidence" value="ECO:0007669"/>
    <property type="project" value="TreeGrafter"/>
</dbReference>
<feature type="domain" description="Class II aldolase/adducin N-terminal" evidence="3">
    <location>
        <begin position="8"/>
        <end position="186"/>
    </location>
</feature>
<evidence type="ECO:0000256" key="1">
    <source>
        <dbReference type="ARBA" id="ARBA00022723"/>
    </source>
</evidence>
<dbReference type="InterPro" id="IPR001303">
    <property type="entry name" value="Aldolase_II/adducin_N"/>
</dbReference>
<dbReference type="AlphaFoldDB" id="A0A212LTL4"/>
<dbReference type="Gene3D" id="3.40.225.10">
    <property type="entry name" value="Class II aldolase/adducin N-terminal domain"/>
    <property type="match status" value="1"/>
</dbReference>
<dbReference type="SUPFAM" id="SSF53639">
    <property type="entry name" value="AraD/HMP-PK domain-like"/>
    <property type="match status" value="1"/>
</dbReference>
<reference evidence="4" key="1">
    <citation type="submission" date="2016-08" db="EMBL/GenBank/DDBJ databases">
        <authorList>
            <person name="Seilhamer J.J."/>
        </authorList>
    </citation>
    <scope>NUCLEOTIDE SEQUENCE</scope>
    <source>
        <strain evidence="4">86</strain>
    </source>
</reference>
<dbReference type="RefSeq" id="WP_075754389.1">
    <property type="nucleotide sequence ID" value="NZ_LT608335.1"/>
</dbReference>
<proteinExistence type="predicted"/>
<dbReference type="InterPro" id="IPR036409">
    <property type="entry name" value="Aldolase_II/adducin_N_sf"/>
</dbReference>
<dbReference type="SMART" id="SM01007">
    <property type="entry name" value="Aldolase_II"/>
    <property type="match status" value="1"/>
</dbReference>
<keyword evidence="1" id="KW-0479">Metal-binding</keyword>
<evidence type="ECO:0000313" key="4">
    <source>
        <dbReference type="EMBL" id="SCM80836.1"/>
    </source>
</evidence>
<dbReference type="InterPro" id="IPR050197">
    <property type="entry name" value="Aldolase_class_II_sugar_metab"/>
</dbReference>
<evidence type="ECO:0000259" key="3">
    <source>
        <dbReference type="SMART" id="SM01007"/>
    </source>
</evidence>
<dbReference type="GO" id="GO:0016832">
    <property type="term" value="F:aldehyde-lyase activity"/>
    <property type="evidence" value="ECO:0007669"/>
    <property type="project" value="TreeGrafter"/>
</dbReference>
<dbReference type="Pfam" id="PF00596">
    <property type="entry name" value="Aldolase_II"/>
    <property type="match status" value="1"/>
</dbReference>
<sequence length="242" mass="26549">MTENELRLAICQIGRRMYDSGFVAANDGNISVRLNTGEFLTTPTGVSKGFMTPDMLLTVDREGNIVAAEGSWRPSSELKMHLKVYEERPDVQAVVHAHPPYATTFAIARTPLNKPLIAEAVAMLGCVPVAEYGTPSTQEVPNAVAPYLEHFDAVLLANHGALAWGDSLTAAYHKLESVEFYAKITFLSLQMGKPVELSATQIEALYEIREKAGTAGRHPGKICRQSCNLQCGRKYPDNQDRL</sequence>
<keyword evidence="2" id="KW-0456">Lyase</keyword>
<name>A0A212LTL4_9FIRM</name>